<keyword evidence="2 3" id="KW-0808">Transferase</keyword>
<evidence type="ECO:0000256" key="2">
    <source>
        <dbReference type="ARBA" id="ARBA00022679"/>
    </source>
</evidence>
<comment type="caution">
    <text evidence="3">The sequence shown here is derived from an EMBL/GenBank/DDBJ whole genome shotgun (WGS) entry which is preliminary data.</text>
</comment>
<dbReference type="AlphaFoldDB" id="A0A542ZN68"/>
<dbReference type="SUPFAM" id="SSF53335">
    <property type="entry name" value="S-adenosyl-L-methionine-dependent methyltransferases"/>
    <property type="match status" value="2"/>
</dbReference>
<dbReference type="EMBL" id="VFOQ01000001">
    <property type="protein sequence ID" value="TQL61793.1"/>
    <property type="molecule type" value="Genomic_DNA"/>
</dbReference>
<dbReference type="InterPro" id="IPR029063">
    <property type="entry name" value="SAM-dependent_MTases_sf"/>
</dbReference>
<evidence type="ECO:0000313" key="3">
    <source>
        <dbReference type="EMBL" id="TQL61793.1"/>
    </source>
</evidence>
<dbReference type="InterPro" id="IPR038375">
    <property type="entry name" value="NDUFAF7_sf"/>
</dbReference>
<dbReference type="GO" id="GO:0008168">
    <property type="term" value="F:methyltransferase activity"/>
    <property type="evidence" value="ECO:0007669"/>
    <property type="project" value="UniProtKB-KW"/>
</dbReference>
<name>A0A542ZN68_9MICO</name>
<keyword evidence="1 3" id="KW-0489">Methyltransferase</keyword>
<dbReference type="GO" id="GO:0032259">
    <property type="term" value="P:methylation"/>
    <property type="evidence" value="ECO:0007669"/>
    <property type="project" value="UniProtKB-KW"/>
</dbReference>
<reference evidence="3 4" key="1">
    <citation type="submission" date="2019-06" db="EMBL/GenBank/DDBJ databases">
        <title>Sequencing the genomes of 1000 actinobacteria strains.</title>
        <authorList>
            <person name="Klenk H.-P."/>
        </authorList>
    </citation>
    <scope>NUCLEOTIDE SEQUENCE [LARGE SCALE GENOMIC DNA]</scope>
    <source>
        <strain evidence="3 4">DSM 18082</strain>
    </source>
</reference>
<dbReference type="InterPro" id="IPR003788">
    <property type="entry name" value="NDUFAF7"/>
</dbReference>
<dbReference type="Pfam" id="PF02636">
    <property type="entry name" value="Methyltransf_28"/>
    <property type="match status" value="1"/>
</dbReference>
<accession>A0A542ZN68</accession>
<sequence>MLPVTSMPWQQAWQAALYGPGGLYRQPAGPAGHFATSTQGAPGLGPVLAGALVRWMREEGLTTFVDVGCGRGELLAHVHALDPAMRCIGLDVVPRPEDLPGPVEWLEAPGGPDLPASLGGLEDALVVANEWLDVVPCPVAEVDVAGVLREVLVDPSDGSEGLGQELQGPDLHWCQRFWPPADASPGDRVEVGRARDEAWEALLGRLVSGIAVAVDYGHVRGARPAAGTLTGFRAGHHVVPVPDGSCDITAHVAMDSLPHDELVDQRSALRRLGVDGSRRPGYELARADPTAYLRALGEASAAAALTARGGLGDFLWAVTRVRR</sequence>
<evidence type="ECO:0000313" key="4">
    <source>
        <dbReference type="Proteomes" id="UP000319514"/>
    </source>
</evidence>
<dbReference type="Gene3D" id="3.40.50.12710">
    <property type="match status" value="1"/>
</dbReference>
<keyword evidence="4" id="KW-1185">Reference proteome</keyword>
<organism evidence="3 4">
    <name type="scientific">Oryzihumus leptocrescens</name>
    <dbReference type="NCBI Taxonomy" id="297536"/>
    <lineage>
        <taxon>Bacteria</taxon>
        <taxon>Bacillati</taxon>
        <taxon>Actinomycetota</taxon>
        <taxon>Actinomycetes</taxon>
        <taxon>Micrococcales</taxon>
        <taxon>Intrasporangiaceae</taxon>
        <taxon>Oryzihumus</taxon>
    </lineage>
</organism>
<gene>
    <name evidence="3" type="ORF">FB474_3212</name>
</gene>
<protein>
    <submittedName>
        <fullName evidence="3">SAM-dependent MidA family methyltransferase</fullName>
    </submittedName>
</protein>
<evidence type="ECO:0000256" key="1">
    <source>
        <dbReference type="ARBA" id="ARBA00022603"/>
    </source>
</evidence>
<dbReference type="Proteomes" id="UP000319514">
    <property type="component" value="Unassembled WGS sequence"/>
</dbReference>
<proteinExistence type="predicted"/>